<evidence type="ECO:0000313" key="1">
    <source>
        <dbReference type="EMBL" id="JAD68784.1"/>
    </source>
</evidence>
<accession>A0A0A9BXL8</accession>
<protein>
    <submittedName>
        <fullName evidence="1">Uncharacterized protein</fullName>
    </submittedName>
</protein>
<sequence length="13" mass="1624">MRILKLLSLFARY</sequence>
<reference evidence="1" key="1">
    <citation type="submission" date="2014-09" db="EMBL/GenBank/DDBJ databases">
        <authorList>
            <person name="Magalhaes I.L.F."/>
            <person name="Oliveira U."/>
            <person name="Santos F.R."/>
            <person name="Vidigal T.H.D.A."/>
            <person name="Brescovit A.D."/>
            <person name="Santos A.J."/>
        </authorList>
    </citation>
    <scope>NUCLEOTIDE SEQUENCE</scope>
    <source>
        <tissue evidence="1">Shoot tissue taken approximately 20 cm above the soil surface</tissue>
    </source>
</reference>
<reference evidence="1" key="2">
    <citation type="journal article" date="2015" name="Data Brief">
        <title>Shoot transcriptome of the giant reed, Arundo donax.</title>
        <authorList>
            <person name="Barrero R.A."/>
            <person name="Guerrero F.D."/>
            <person name="Moolhuijzen P."/>
            <person name="Goolsby J.A."/>
            <person name="Tidwell J."/>
            <person name="Bellgard S.E."/>
            <person name="Bellgard M.I."/>
        </authorList>
    </citation>
    <scope>NUCLEOTIDE SEQUENCE</scope>
    <source>
        <tissue evidence="1">Shoot tissue taken approximately 20 cm above the soil surface</tissue>
    </source>
</reference>
<dbReference type="EMBL" id="GBRH01229111">
    <property type="protein sequence ID" value="JAD68784.1"/>
    <property type="molecule type" value="Transcribed_RNA"/>
</dbReference>
<name>A0A0A9BXL8_ARUDO</name>
<proteinExistence type="predicted"/>
<organism evidence="1">
    <name type="scientific">Arundo donax</name>
    <name type="common">Giant reed</name>
    <name type="synonym">Donax arundinaceus</name>
    <dbReference type="NCBI Taxonomy" id="35708"/>
    <lineage>
        <taxon>Eukaryota</taxon>
        <taxon>Viridiplantae</taxon>
        <taxon>Streptophyta</taxon>
        <taxon>Embryophyta</taxon>
        <taxon>Tracheophyta</taxon>
        <taxon>Spermatophyta</taxon>
        <taxon>Magnoliopsida</taxon>
        <taxon>Liliopsida</taxon>
        <taxon>Poales</taxon>
        <taxon>Poaceae</taxon>
        <taxon>PACMAD clade</taxon>
        <taxon>Arundinoideae</taxon>
        <taxon>Arundineae</taxon>
        <taxon>Arundo</taxon>
    </lineage>
</organism>